<keyword evidence="3" id="KW-1185">Reference proteome</keyword>
<keyword evidence="2" id="KW-0378">Hydrolase</keyword>
<dbReference type="RefSeq" id="WP_186893111.1">
    <property type="nucleotide sequence ID" value="NZ_WJBE01000001.1"/>
</dbReference>
<feature type="domain" description="Exonuclease" evidence="1">
    <location>
        <begin position="21"/>
        <end position="187"/>
    </location>
</feature>
<comment type="caution">
    <text evidence="2">The sequence shown here is derived from an EMBL/GenBank/DDBJ whole genome shotgun (WGS) entry which is preliminary data.</text>
</comment>
<dbReference type="NCBIfam" id="TIGR00573">
    <property type="entry name" value="dnaq"/>
    <property type="match status" value="1"/>
</dbReference>
<accession>A0ABR6YTG9</accession>
<keyword evidence="2" id="KW-0540">Nuclease</keyword>
<dbReference type="GO" id="GO:0004527">
    <property type="term" value="F:exonuclease activity"/>
    <property type="evidence" value="ECO:0007669"/>
    <property type="project" value="UniProtKB-KW"/>
</dbReference>
<keyword evidence="2" id="KW-0269">Exonuclease</keyword>
<dbReference type="InterPro" id="IPR013520">
    <property type="entry name" value="Ribonucl_H"/>
</dbReference>
<evidence type="ECO:0000313" key="2">
    <source>
        <dbReference type="EMBL" id="MBC3898463.1"/>
    </source>
</evidence>
<dbReference type="CDD" id="cd06127">
    <property type="entry name" value="DEDDh"/>
    <property type="match status" value="1"/>
</dbReference>
<proteinExistence type="predicted"/>
<dbReference type="Pfam" id="PF00929">
    <property type="entry name" value="RNase_T"/>
    <property type="match status" value="1"/>
</dbReference>
<dbReference type="SUPFAM" id="SSF53098">
    <property type="entry name" value="Ribonuclease H-like"/>
    <property type="match status" value="1"/>
</dbReference>
<protein>
    <submittedName>
        <fullName evidence="2">3'-5' exonuclease</fullName>
    </submittedName>
</protein>
<dbReference type="InterPro" id="IPR012337">
    <property type="entry name" value="RNaseH-like_sf"/>
</dbReference>
<dbReference type="Gene3D" id="3.30.420.10">
    <property type="entry name" value="Ribonuclease H-like superfamily/Ribonuclease H"/>
    <property type="match status" value="1"/>
</dbReference>
<dbReference type="InterPro" id="IPR036397">
    <property type="entry name" value="RNaseH_sf"/>
</dbReference>
<dbReference type="Proteomes" id="UP000622405">
    <property type="component" value="Unassembled WGS sequence"/>
</dbReference>
<dbReference type="EMBL" id="WJBE01000001">
    <property type="protein sequence ID" value="MBC3898463.1"/>
    <property type="molecule type" value="Genomic_DNA"/>
</dbReference>
<organism evidence="2 3">
    <name type="scientific">Acetobacterium malicum</name>
    <dbReference type="NCBI Taxonomy" id="52692"/>
    <lineage>
        <taxon>Bacteria</taxon>
        <taxon>Bacillati</taxon>
        <taxon>Bacillota</taxon>
        <taxon>Clostridia</taxon>
        <taxon>Eubacteriales</taxon>
        <taxon>Eubacteriaceae</taxon>
        <taxon>Acetobacterium</taxon>
    </lineage>
</organism>
<dbReference type="PANTHER" id="PTHR30231:SF41">
    <property type="entry name" value="DNA POLYMERASE III SUBUNIT EPSILON"/>
    <property type="match status" value="1"/>
</dbReference>
<evidence type="ECO:0000259" key="1">
    <source>
        <dbReference type="SMART" id="SM00479"/>
    </source>
</evidence>
<dbReference type="InterPro" id="IPR006054">
    <property type="entry name" value="DnaQ"/>
</dbReference>
<reference evidence="2 3" key="1">
    <citation type="journal article" date="2020" name="mSystems">
        <title>Defining Genomic and Predicted Metabolic Features of the Acetobacterium Genus.</title>
        <authorList>
            <person name="Ross D.E."/>
            <person name="Marshall C.W."/>
            <person name="Gulliver D."/>
            <person name="May H.D."/>
            <person name="Norman R.S."/>
        </authorList>
    </citation>
    <scope>NUCLEOTIDE SEQUENCE [LARGE SCALE GENOMIC DNA]</scope>
    <source>
        <strain evidence="2 3">DSM 4132</strain>
    </source>
</reference>
<dbReference type="PANTHER" id="PTHR30231">
    <property type="entry name" value="DNA POLYMERASE III SUBUNIT EPSILON"/>
    <property type="match status" value="1"/>
</dbReference>
<name>A0ABR6YTG9_9FIRM</name>
<dbReference type="SMART" id="SM00479">
    <property type="entry name" value="EXOIII"/>
    <property type="match status" value="1"/>
</dbReference>
<gene>
    <name evidence="2" type="ORF">GH811_02370</name>
</gene>
<evidence type="ECO:0000313" key="3">
    <source>
        <dbReference type="Proteomes" id="UP000622405"/>
    </source>
</evidence>
<sequence length="229" mass="25849">MNKYGTLREKKGNSLIEFPDNYVIIDIETTGFSPRNCEIIEIGAVKVRNNKIASVFQMLIKPKNPISSYITNLTGITNHMLADASPISEVLDAFVSFIGDNILIGHKVNSDVNFLYDHCKSNIGHDLTNDFIDIRELFRERQRSVLNHQLTSLCEKCAIQNTNAHRALSDCLVGNNLYQSLKYHDGSIACVEELDTLILATEFNLKHSPYKKKCQNLSAPIEKFSRISL</sequence>